<dbReference type="PROSITE" id="PS50088">
    <property type="entry name" value="ANK_REPEAT"/>
    <property type="match status" value="5"/>
</dbReference>
<name>A0A4Z1AIT9_9LEPT</name>
<dbReference type="InterPro" id="IPR036770">
    <property type="entry name" value="Ankyrin_rpt-contain_sf"/>
</dbReference>
<keyword evidence="5" id="KW-1185">Reference proteome</keyword>
<reference evidence="4" key="1">
    <citation type="journal article" date="2019" name="PLoS Negl. Trop. Dis.">
        <title>Revisiting the worldwide diversity of Leptospira species in the environment.</title>
        <authorList>
            <person name="Vincent A.T."/>
            <person name="Schiettekatte O."/>
            <person name="Bourhy P."/>
            <person name="Veyrier F.J."/>
            <person name="Picardeau M."/>
        </authorList>
    </citation>
    <scope>NUCLEOTIDE SEQUENCE [LARGE SCALE GENOMIC DNA]</scope>
    <source>
        <strain evidence="4">201702422</strain>
    </source>
</reference>
<dbReference type="Proteomes" id="UP000298263">
    <property type="component" value="Unassembled WGS sequence"/>
</dbReference>
<protein>
    <submittedName>
        <fullName evidence="4">Uncharacterized protein</fullName>
    </submittedName>
</protein>
<dbReference type="OrthoDB" id="6087427at2"/>
<dbReference type="SUPFAM" id="SSF48403">
    <property type="entry name" value="Ankyrin repeat"/>
    <property type="match status" value="1"/>
</dbReference>
<dbReference type="AlphaFoldDB" id="A0A4Z1AIT9"/>
<accession>A0A4Z1AIT9</accession>
<keyword evidence="1" id="KW-0677">Repeat</keyword>
<dbReference type="PRINTS" id="PR01415">
    <property type="entry name" value="ANKYRIN"/>
</dbReference>
<feature type="repeat" description="ANK" evidence="3">
    <location>
        <begin position="223"/>
        <end position="255"/>
    </location>
</feature>
<dbReference type="PROSITE" id="PS50297">
    <property type="entry name" value="ANK_REP_REGION"/>
    <property type="match status" value="4"/>
</dbReference>
<dbReference type="Pfam" id="PF12796">
    <property type="entry name" value="Ank_2"/>
    <property type="match status" value="2"/>
</dbReference>
<organism evidence="4 5">
    <name type="scientific">Leptospira congkakensis</name>
    <dbReference type="NCBI Taxonomy" id="2484932"/>
    <lineage>
        <taxon>Bacteria</taxon>
        <taxon>Pseudomonadati</taxon>
        <taxon>Spirochaetota</taxon>
        <taxon>Spirochaetia</taxon>
        <taxon>Leptospirales</taxon>
        <taxon>Leptospiraceae</taxon>
        <taxon>Leptospira</taxon>
    </lineage>
</organism>
<evidence type="ECO:0000313" key="5">
    <source>
        <dbReference type="Proteomes" id="UP000298263"/>
    </source>
</evidence>
<dbReference type="EMBL" id="RQGP01000008">
    <property type="protein sequence ID" value="TGL95476.1"/>
    <property type="molecule type" value="Genomic_DNA"/>
</dbReference>
<proteinExistence type="predicted"/>
<evidence type="ECO:0000313" key="4">
    <source>
        <dbReference type="EMBL" id="TGL95476.1"/>
    </source>
</evidence>
<dbReference type="PANTHER" id="PTHR24171:SF9">
    <property type="entry name" value="ANKYRIN REPEAT DOMAIN-CONTAINING PROTEIN 39"/>
    <property type="match status" value="1"/>
</dbReference>
<dbReference type="InterPro" id="IPR002110">
    <property type="entry name" value="Ankyrin_rpt"/>
</dbReference>
<dbReference type="Pfam" id="PF13637">
    <property type="entry name" value="Ank_4"/>
    <property type="match status" value="1"/>
</dbReference>
<dbReference type="PANTHER" id="PTHR24171">
    <property type="entry name" value="ANKYRIN REPEAT DOMAIN-CONTAINING PROTEIN 39-RELATED"/>
    <property type="match status" value="1"/>
</dbReference>
<sequence length="316" mass="34539">MKLKFSFSLVLVLIVISFVNCFAYHIKNGHISSVTSALDKGQDINEKNEEGNTPLMLASRYKQPEMIKLLLSRGAKIEETNLLGETALLLSAAWGNFDGVKILLEHGANPNILKSNGDSALHSATVLGNEEMAFLLIKHGAEIKGNQQSQAALLYWASHSCSLKLVGYYLGKNINPEWKFLFGYTPLMAVCTSSKASKDAMNPEKIVKLLIEHKASVNTKSSTGEAPLHYAASAPNFFQAKALIENGADVNARDDKGETPLMKSVGSGISSYVEFKVIKLIVLSGADKTAKDKSGKTAYDYAVRHRLPQMYLDLVR</sequence>
<dbReference type="SMART" id="SM00248">
    <property type="entry name" value="ANK"/>
    <property type="match status" value="7"/>
</dbReference>
<feature type="repeat" description="ANK" evidence="3">
    <location>
        <begin position="50"/>
        <end position="82"/>
    </location>
</feature>
<feature type="repeat" description="ANK" evidence="3">
    <location>
        <begin position="256"/>
        <end position="293"/>
    </location>
</feature>
<evidence type="ECO:0000256" key="3">
    <source>
        <dbReference type="PROSITE-ProRule" id="PRU00023"/>
    </source>
</evidence>
<dbReference type="RefSeq" id="WP_135586131.1">
    <property type="nucleotide sequence ID" value="NZ_RQGO01000016.1"/>
</dbReference>
<feature type="repeat" description="ANK" evidence="3">
    <location>
        <begin position="83"/>
        <end position="115"/>
    </location>
</feature>
<comment type="caution">
    <text evidence="4">The sequence shown here is derived from an EMBL/GenBank/DDBJ whole genome shotgun (WGS) entry which is preliminary data.</text>
</comment>
<keyword evidence="2 3" id="KW-0040">ANK repeat</keyword>
<feature type="repeat" description="ANK" evidence="3">
    <location>
        <begin position="116"/>
        <end position="148"/>
    </location>
</feature>
<dbReference type="Gene3D" id="1.25.40.20">
    <property type="entry name" value="Ankyrin repeat-containing domain"/>
    <property type="match status" value="2"/>
</dbReference>
<evidence type="ECO:0000256" key="2">
    <source>
        <dbReference type="ARBA" id="ARBA00023043"/>
    </source>
</evidence>
<gene>
    <name evidence="4" type="ORF">EHQ69_03350</name>
</gene>
<evidence type="ECO:0000256" key="1">
    <source>
        <dbReference type="ARBA" id="ARBA00022737"/>
    </source>
</evidence>